<accession>A0A0J6TCL9</accession>
<name>A0A0J6TCL9_9HYPH</name>
<gene>
    <name evidence="1" type="ORF">VQ03_07615</name>
</gene>
<dbReference type="AlphaFoldDB" id="A0A0J6TCL9"/>
<reference evidence="1 2" key="1">
    <citation type="submission" date="2015-03" db="EMBL/GenBank/DDBJ databases">
        <title>Genome sequencing of Methylobacterium tarhaniae DSM 25844.</title>
        <authorList>
            <person name="Chaudhry V."/>
            <person name="Patil P.B."/>
        </authorList>
    </citation>
    <scope>NUCLEOTIDE SEQUENCE [LARGE SCALE GENOMIC DNA]</scope>
    <source>
        <strain evidence="1 2">DSM 25844</strain>
    </source>
</reference>
<keyword evidence="2" id="KW-1185">Reference proteome</keyword>
<proteinExistence type="predicted"/>
<dbReference type="Proteomes" id="UP000036449">
    <property type="component" value="Unassembled WGS sequence"/>
</dbReference>
<evidence type="ECO:0000313" key="2">
    <source>
        <dbReference type="Proteomes" id="UP000036449"/>
    </source>
</evidence>
<dbReference type="EMBL" id="LABZ01000043">
    <property type="protein sequence ID" value="KMO43599.1"/>
    <property type="molecule type" value="Genomic_DNA"/>
</dbReference>
<organism evidence="1 2">
    <name type="scientific">Methylobacterium tarhaniae</name>
    <dbReference type="NCBI Taxonomy" id="1187852"/>
    <lineage>
        <taxon>Bacteria</taxon>
        <taxon>Pseudomonadati</taxon>
        <taxon>Pseudomonadota</taxon>
        <taxon>Alphaproteobacteria</taxon>
        <taxon>Hyphomicrobiales</taxon>
        <taxon>Methylobacteriaceae</taxon>
        <taxon>Methylobacterium</taxon>
    </lineage>
</organism>
<protein>
    <submittedName>
        <fullName evidence="1">Uncharacterized protein</fullName>
    </submittedName>
</protein>
<comment type="caution">
    <text evidence="1">The sequence shown here is derived from an EMBL/GenBank/DDBJ whole genome shotgun (WGS) entry which is preliminary data.</text>
</comment>
<sequence>MVLAPKNLFMEAKGLLQLSAITRPLESPRISVASQPLEPKLDLGIKVPNVLARGLRTWTSASFGETLSVVRIVIHELLGAPAQLSRQFFCAGEIG</sequence>
<evidence type="ECO:0000313" key="1">
    <source>
        <dbReference type="EMBL" id="KMO43599.1"/>
    </source>
</evidence>